<proteinExistence type="inferred from homology"/>
<dbReference type="PROSITE" id="PS50600">
    <property type="entry name" value="ULP_PROTEASE"/>
    <property type="match status" value="1"/>
</dbReference>
<dbReference type="PANTHER" id="PTHR47764">
    <property type="entry name" value="UBIQUITIN-LIKE-SPECIFIC PROTEASE 2B-RELATED"/>
    <property type="match status" value="1"/>
</dbReference>
<dbReference type="Pfam" id="PF25352">
    <property type="entry name" value="PH_ULP"/>
    <property type="match status" value="1"/>
</dbReference>
<dbReference type="SUPFAM" id="SSF54001">
    <property type="entry name" value="Cysteine proteinases"/>
    <property type="match status" value="1"/>
</dbReference>
<dbReference type="RefSeq" id="XP_071924133.1">
    <property type="nucleotide sequence ID" value="XM_072068032.1"/>
</dbReference>
<evidence type="ECO:0000256" key="4">
    <source>
        <dbReference type="SAM" id="MobiDB-lite"/>
    </source>
</evidence>
<dbReference type="InterPro" id="IPR057375">
    <property type="entry name" value="ULP2A/B_PH"/>
</dbReference>
<dbReference type="GeneID" id="113712228"/>
<accession>A0ABM4VX76</accession>
<dbReference type="Proteomes" id="UP001652660">
    <property type="component" value="Chromosome 10e"/>
</dbReference>
<keyword evidence="3" id="KW-0378">Hydrolase</keyword>
<feature type="region of interest" description="Disordered" evidence="4">
    <location>
        <begin position="24"/>
        <end position="91"/>
    </location>
</feature>
<dbReference type="InterPro" id="IPR003653">
    <property type="entry name" value="Peptidase_C48_C"/>
</dbReference>
<reference evidence="7" key="1">
    <citation type="submission" date="2025-08" db="UniProtKB">
        <authorList>
            <consortium name="RefSeq"/>
        </authorList>
    </citation>
    <scope>IDENTIFICATION</scope>
    <source>
        <tissue evidence="7">Leaves</tissue>
    </source>
</reference>
<protein>
    <submittedName>
        <fullName evidence="7">Probable ubiquitin-like-specific protease 2B isoform X1</fullName>
    </submittedName>
</protein>
<name>A0ABM4VX76_COFAR</name>
<dbReference type="PANTHER" id="PTHR47764:SF4">
    <property type="entry name" value="UBIQUITIN-LIKE-SPECIFIC PROTEASE 2B ISOFORM X1-RELATED"/>
    <property type="match status" value="1"/>
</dbReference>
<evidence type="ECO:0000259" key="5">
    <source>
        <dbReference type="PROSITE" id="PS50600"/>
    </source>
</evidence>
<evidence type="ECO:0000256" key="2">
    <source>
        <dbReference type="ARBA" id="ARBA00022670"/>
    </source>
</evidence>
<dbReference type="InterPro" id="IPR038765">
    <property type="entry name" value="Papain-like_cys_pep_sf"/>
</dbReference>
<sequence length="821" mass="92344">MTGLDEDNPLIGLISEEQYLEENNVENGDLLCNSKDSSSSLETETASPKEEDDLNEDDRLQSSSSYESVGAASDADESVTETSSPDSSTRMALVGGVSSDQCYNGWMVTAAGVQEILFEPDFVAYQKVYSTVCELIFSASCIEAKGVAAHGDRENFHIYLKIDDIVEIESQWLGRFQTARVKVRAVSERLGAENNNIYSGIKKLEFAVTDVCWYQKCEAIRSLDLRYNALWKVVVDTELEEYGETLGQLTLPFRSSYFPDFKPFEDFIYPEGDVDAVSVSKRDVDLLQPDTFVNDTIIDFYIKYLKDKMPPEKRQRFHFFNSFFFRKLADLDKYPSGSFDGRAAFLRVRKWTRKVNLFEKDFIFIPVNHSYHWSLLVICHPGEVASFRDEDAQKLARVPCILHMDSIRGTHVDLKDRVQSYLWEEWKERQMETSEDISSKFSNMRFVSLELPQQQNSYDCGLFLLHYVEQFLEEDPANISPFKITTLSVFLGAYWFPSSEPSLKRRDIQKLIYDLLENHSEESSPASSTDKCYPRKSPKAGNAREFLPESSGTSKGYSVNLLCTQAQKGVEMALFPASSLRASCADDSGMASRDAYNSGSAAGSLIELQYQAFDRMASFNELKSAMASLQCCQEDGLQHLGGISTEACNYPCPSRDFKNEVSWDQEIPMHQTLQGNHDSVPVASICGTEKSLDGRVDENFQVTRELSFDKEGNLTNKSTENVQDLTDGLASAHSNMLEIADPRSSFQSFDQHDNSDALKACAKILYESFNGGNGVDRNGGTTSNDVDDLAFESHVEHAAKKLRLTPISEEVTKGLPEDFCL</sequence>
<feature type="domain" description="Ubiquitin-like protease family profile" evidence="5">
    <location>
        <begin position="277"/>
        <end position="471"/>
    </location>
</feature>
<feature type="region of interest" description="Disordered" evidence="4">
    <location>
        <begin position="521"/>
        <end position="553"/>
    </location>
</feature>
<dbReference type="Gene3D" id="1.10.418.20">
    <property type="match status" value="1"/>
</dbReference>
<comment type="similarity">
    <text evidence="1">Belongs to the peptidase C48 family.</text>
</comment>
<feature type="compositionally biased region" description="Polar residues" evidence="4">
    <location>
        <begin position="80"/>
        <end position="90"/>
    </location>
</feature>
<keyword evidence="6" id="KW-1185">Reference proteome</keyword>
<dbReference type="GO" id="GO:0008233">
    <property type="term" value="F:peptidase activity"/>
    <property type="evidence" value="ECO:0007669"/>
    <property type="project" value="UniProtKB-KW"/>
</dbReference>
<dbReference type="Gene3D" id="3.30.310.130">
    <property type="entry name" value="Ubiquitin-related"/>
    <property type="match status" value="1"/>
</dbReference>
<keyword evidence="2 7" id="KW-0645">Protease</keyword>
<evidence type="ECO:0000256" key="3">
    <source>
        <dbReference type="ARBA" id="ARBA00022801"/>
    </source>
</evidence>
<dbReference type="Pfam" id="PF02902">
    <property type="entry name" value="Peptidase_C48"/>
    <property type="match status" value="1"/>
</dbReference>
<gene>
    <name evidence="7" type="primary">LOC113712228</name>
</gene>
<evidence type="ECO:0000313" key="6">
    <source>
        <dbReference type="Proteomes" id="UP001652660"/>
    </source>
</evidence>
<organism evidence="6 7">
    <name type="scientific">Coffea arabica</name>
    <name type="common">Arabian coffee</name>
    <dbReference type="NCBI Taxonomy" id="13443"/>
    <lineage>
        <taxon>Eukaryota</taxon>
        <taxon>Viridiplantae</taxon>
        <taxon>Streptophyta</taxon>
        <taxon>Embryophyta</taxon>
        <taxon>Tracheophyta</taxon>
        <taxon>Spermatophyta</taxon>
        <taxon>Magnoliopsida</taxon>
        <taxon>eudicotyledons</taxon>
        <taxon>Gunneridae</taxon>
        <taxon>Pentapetalae</taxon>
        <taxon>asterids</taxon>
        <taxon>lamiids</taxon>
        <taxon>Gentianales</taxon>
        <taxon>Rubiaceae</taxon>
        <taxon>Ixoroideae</taxon>
        <taxon>Gardenieae complex</taxon>
        <taxon>Bertiereae - Coffeeae clade</taxon>
        <taxon>Coffeeae</taxon>
        <taxon>Coffea</taxon>
    </lineage>
</organism>
<feature type="compositionally biased region" description="Low complexity" evidence="4">
    <location>
        <begin position="62"/>
        <end position="73"/>
    </location>
</feature>
<dbReference type="GO" id="GO:0006508">
    <property type="term" value="P:proteolysis"/>
    <property type="evidence" value="ECO:0007669"/>
    <property type="project" value="UniProtKB-KW"/>
</dbReference>
<feature type="compositionally biased region" description="Polar residues" evidence="4">
    <location>
        <begin position="34"/>
        <end position="46"/>
    </location>
</feature>
<evidence type="ECO:0000313" key="7">
    <source>
        <dbReference type="RefSeq" id="XP_071924133.1"/>
    </source>
</evidence>
<evidence type="ECO:0000256" key="1">
    <source>
        <dbReference type="ARBA" id="ARBA00005234"/>
    </source>
</evidence>